<evidence type="ECO:0000313" key="1">
    <source>
        <dbReference type="EMBL" id="MDP9832782.1"/>
    </source>
</evidence>
<reference evidence="1 2" key="1">
    <citation type="submission" date="2023-07" db="EMBL/GenBank/DDBJ databases">
        <title>Sequencing the genomes of 1000 actinobacteria strains.</title>
        <authorList>
            <person name="Klenk H.-P."/>
        </authorList>
    </citation>
    <scope>NUCLEOTIDE SEQUENCE [LARGE SCALE GENOMIC DNA]</scope>
    <source>
        <strain evidence="1 2">DSM 19515</strain>
    </source>
</reference>
<dbReference type="Proteomes" id="UP001230145">
    <property type="component" value="Unassembled WGS sequence"/>
</dbReference>
<sequence>MSVCDAPTGLSERVLSHLGTDAACVVLVGSQVAGYGHARSDIDVYVFSNVRDKFTDTLNHDGQRIDLEHFNAGWLRDLFSLFRDVEASPGSALKLDLGSSTWASLLRLMCGQVIHSSEAFSDLARDLASLRRRILECFGLITTWEVVTASEDLVGFQEDSDVISFAALENTLVWRCLDVLMALRDQPFPGDKWRVAKLRQSEWSQCVEWPLMPFWGDFRRLQVLNYCLQIELWGPIRFRPIVTECVGLLGRLPQAPVSSCRPAPGVLSFGGDDGLRLVDTRSLFERQSELQISSYLLSVLAFMLATGCGPEHALIRLGFNQSKILDAVNAQLRLLSDLGFVEGGLR</sequence>
<dbReference type="RefSeq" id="WP_278787564.1">
    <property type="nucleotide sequence ID" value="NZ_JAUSQL010000001.1"/>
</dbReference>
<accession>A0ABT9PJA9</accession>
<keyword evidence="2" id="KW-1185">Reference proteome</keyword>
<evidence type="ECO:0000313" key="2">
    <source>
        <dbReference type="Proteomes" id="UP001230145"/>
    </source>
</evidence>
<gene>
    <name evidence="1" type="ORF">J2S45_001461</name>
</gene>
<proteinExistence type="predicted"/>
<dbReference type="SUPFAM" id="SSF81301">
    <property type="entry name" value="Nucleotidyltransferase"/>
    <property type="match status" value="1"/>
</dbReference>
<name>A0ABT9PJA9_9ACTO</name>
<protein>
    <recommendedName>
        <fullName evidence="3">Polymerase nucleotidyl transferase domain-containing protein</fullName>
    </recommendedName>
</protein>
<dbReference type="EMBL" id="JAUSQL010000001">
    <property type="protein sequence ID" value="MDP9832782.1"/>
    <property type="molecule type" value="Genomic_DNA"/>
</dbReference>
<organism evidence="1 2">
    <name type="scientific">Trueperella abortisuis</name>
    <dbReference type="NCBI Taxonomy" id="445930"/>
    <lineage>
        <taxon>Bacteria</taxon>
        <taxon>Bacillati</taxon>
        <taxon>Actinomycetota</taxon>
        <taxon>Actinomycetes</taxon>
        <taxon>Actinomycetales</taxon>
        <taxon>Actinomycetaceae</taxon>
        <taxon>Trueperella</taxon>
    </lineage>
</organism>
<evidence type="ECO:0008006" key="3">
    <source>
        <dbReference type="Google" id="ProtNLM"/>
    </source>
</evidence>
<dbReference type="InterPro" id="IPR043519">
    <property type="entry name" value="NT_sf"/>
</dbReference>
<comment type="caution">
    <text evidence="1">The sequence shown here is derived from an EMBL/GenBank/DDBJ whole genome shotgun (WGS) entry which is preliminary data.</text>
</comment>